<reference evidence="1" key="1">
    <citation type="journal article" date="2014" name="Nat. Commun.">
        <title>The tobacco genome sequence and its comparison with those of tomato and potato.</title>
        <authorList>
            <person name="Sierro N."/>
            <person name="Battey J.N."/>
            <person name="Ouadi S."/>
            <person name="Bakaher N."/>
            <person name="Bovet L."/>
            <person name="Willig A."/>
            <person name="Goepfert S."/>
            <person name="Peitsch M.C."/>
            <person name="Ivanov N.V."/>
        </authorList>
    </citation>
    <scope>NUCLEOTIDE SEQUENCE [LARGE SCALE GENOMIC DNA]</scope>
</reference>
<reference evidence="2" key="2">
    <citation type="submission" date="2025-08" db="UniProtKB">
        <authorList>
            <consortium name="RefSeq"/>
        </authorList>
    </citation>
    <scope>IDENTIFICATION</scope>
    <source>
        <tissue evidence="2">Leaf</tissue>
    </source>
</reference>
<accession>A0AC58T0T1</accession>
<sequence length="162" mass="17682">MVIEDKSQQSPSLGSTNEKNDPMAMQVGKSQGYKGKKPFMQCEYYGLRGHIKENYYKIVGYPEDFKARRKPGNNIGGHYGRGNEGQSGFGGGSHQPFTAANNVLENTNANSQGSSSAGDVLGGMTGNVPYFTEEQYKQILDLLNKDTPLIVKSTWQTFTVAG</sequence>
<name>A0AC58T0T1_TOBAC</name>
<evidence type="ECO:0000313" key="2">
    <source>
        <dbReference type="RefSeq" id="XP_075090840.1"/>
    </source>
</evidence>
<dbReference type="Proteomes" id="UP000790787">
    <property type="component" value="Chromosome 17"/>
</dbReference>
<gene>
    <name evidence="2" type="primary">LOC142171594</name>
</gene>
<evidence type="ECO:0000313" key="1">
    <source>
        <dbReference type="Proteomes" id="UP000790787"/>
    </source>
</evidence>
<protein>
    <submittedName>
        <fullName evidence="2">Uncharacterized protein LOC142171594</fullName>
    </submittedName>
</protein>
<proteinExistence type="predicted"/>
<organism evidence="1 2">
    <name type="scientific">Nicotiana tabacum</name>
    <name type="common">Common tobacco</name>
    <dbReference type="NCBI Taxonomy" id="4097"/>
    <lineage>
        <taxon>Eukaryota</taxon>
        <taxon>Viridiplantae</taxon>
        <taxon>Streptophyta</taxon>
        <taxon>Embryophyta</taxon>
        <taxon>Tracheophyta</taxon>
        <taxon>Spermatophyta</taxon>
        <taxon>Magnoliopsida</taxon>
        <taxon>eudicotyledons</taxon>
        <taxon>Gunneridae</taxon>
        <taxon>Pentapetalae</taxon>
        <taxon>asterids</taxon>
        <taxon>lamiids</taxon>
        <taxon>Solanales</taxon>
        <taxon>Solanaceae</taxon>
        <taxon>Nicotianoideae</taxon>
        <taxon>Nicotianeae</taxon>
        <taxon>Nicotiana</taxon>
    </lineage>
</organism>
<dbReference type="RefSeq" id="XP_075090840.1">
    <property type="nucleotide sequence ID" value="XM_075234739.1"/>
</dbReference>
<keyword evidence="1" id="KW-1185">Reference proteome</keyword>